<accession>A0A6A6IPV2</accession>
<dbReference type="InterPro" id="IPR002347">
    <property type="entry name" value="SDR_fam"/>
</dbReference>
<gene>
    <name evidence="3" type="ORF">BU26DRAFT_590706</name>
</gene>
<dbReference type="Gene3D" id="3.40.50.720">
    <property type="entry name" value="NAD(P)-binding Rossmann-like Domain"/>
    <property type="match status" value="2"/>
</dbReference>
<evidence type="ECO:0000313" key="3">
    <source>
        <dbReference type="EMBL" id="KAF2252287.1"/>
    </source>
</evidence>
<dbReference type="Pfam" id="PF00106">
    <property type="entry name" value="adh_short"/>
    <property type="match status" value="2"/>
</dbReference>
<dbReference type="SUPFAM" id="SSF51735">
    <property type="entry name" value="NAD(P)-binding Rossmann-fold domains"/>
    <property type="match status" value="1"/>
</dbReference>
<dbReference type="OrthoDB" id="37659at2759"/>
<dbReference type="GeneID" id="54588107"/>
<evidence type="ECO:0000256" key="2">
    <source>
        <dbReference type="ARBA" id="ARBA00023002"/>
    </source>
</evidence>
<organism evidence="3 4">
    <name type="scientific">Trematosphaeria pertusa</name>
    <dbReference type="NCBI Taxonomy" id="390896"/>
    <lineage>
        <taxon>Eukaryota</taxon>
        <taxon>Fungi</taxon>
        <taxon>Dikarya</taxon>
        <taxon>Ascomycota</taxon>
        <taxon>Pezizomycotina</taxon>
        <taxon>Dothideomycetes</taxon>
        <taxon>Pleosporomycetidae</taxon>
        <taxon>Pleosporales</taxon>
        <taxon>Massarineae</taxon>
        <taxon>Trematosphaeriaceae</taxon>
        <taxon>Trematosphaeria</taxon>
    </lineage>
</organism>
<dbReference type="EMBL" id="ML987192">
    <property type="protein sequence ID" value="KAF2252287.1"/>
    <property type="molecule type" value="Genomic_DNA"/>
</dbReference>
<reference evidence="3" key="1">
    <citation type="journal article" date="2020" name="Stud. Mycol.">
        <title>101 Dothideomycetes genomes: a test case for predicting lifestyles and emergence of pathogens.</title>
        <authorList>
            <person name="Haridas S."/>
            <person name="Albert R."/>
            <person name="Binder M."/>
            <person name="Bloem J."/>
            <person name="Labutti K."/>
            <person name="Salamov A."/>
            <person name="Andreopoulos B."/>
            <person name="Baker S."/>
            <person name="Barry K."/>
            <person name="Bills G."/>
            <person name="Bluhm B."/>
            <person name="Cannon C."/>
            <person name="Castanera R."/>
            <person name="Culley D."/>
            <person name="Daum C."/>
            <person name="Ezra D."/>
            <person name="Gonzalez J."/>
            <person name="Henrissat B."/>
            <person name="Kuo A."/>
            <person name="Liang C."/>
            <person name="Lipzen A."/>
            <person name="Lutzoni F."/>
            <person name="Magnuson J."/>
            <person name="Mondo S."/>
            <person name="Nolan M."/>
            <person name="Ohm R."/>
            <person name="Pangilinan J."/>
            <person name="Park H.-J."/>
            <person name="Ramirez L."/>
            <person name="Alfaro M."/>
            <person name="Sun H."/>
            <person name="Tritt A."/>
            <person name="Yoshinaga Y."/>
            <person name="Zwiers L.-H."/>
            <person name="Turgeon B."/>
            <person name="Goodwin S."/>
            <person name="Spatafora J."/>
            <person name="Crous P."/>
            <person name="Grigoriev I."/>
        </authorList>
    </citation>
    <scope>NUCLEOTIDE SEQUENCE</scope>
    <source>
        <strain evidence="3">CBS 122368</strain>
    </source>
</reference>
<dbReference type="RefSeq" id="XP_033687291.1">
    <property type="nucleotide sequence ID" value="XM_033834777.1"/>
</dbReference>
<keyword evidence="2" id="KW-0560">Oxidoreductase</keyword>
<dbReference type="PANTHER" id="PTHR43669:SF15">
    <property type="entry name" value="OXIDOREDUCTASE, SHORT-CHAIN DEHYDROGENASE_REDUCTASE FAMILY (AFU_ORTHOLOGUE AFUA_1G01330)"/>
    <property type="match status" value="1"/>
</dbReference>
<protein>
    <submittedName>
        <fullName evidence="3">NAD(P)-binding protein</fullName>
    </submittedName>
</protein>
<dbReference type="GO" id="GO:0016491">
    <property type="term" value="F:oxidoreductase activity"/>
    <property type="evidence" value="ECO:0007669"/>
    <property type="project" value="UniProtKB-KW"/>
</dbReference>
<keyword evidence="4" id="KW-1185">Reference proteome</keyword>
<dbReference type="InterPro" id="IPR036291">
    <property type="entry name" value="NAD(P)-bd_dom_sf"/>
</dbReference>
<proteinExistence type="inferred from homology"/>
<dbReference type="PANTHER" id="PTHR43669">
    <property type="entry name" value="5-KETO-D-GLUCONATE 5-REDUCTASE"/>
    <property type="match status" value="1"/>
</dbReference>
<evidence type="ECO:0000313" key="4">
    <source>
        <dbReference type="Proteomes" id="UP000800094"/>
    </source>
</evidence>
<comment type="similarity">
    <text evidence="1">Belongs to the short-chain dehydrogenases/reductases (SDR) family.</text>
</comment>
<name>A0A6A6IPV2_9PLEO</name>
<sequence>MSFPYKHVLLIGATSGIGAAMADHLISQGINVTAVGRRKDRLDSFHPSIDAVFLNAGIQHRCDFSHPSTVNLPRFNREITTNFTSFVALTHAFLPYLLGKEGNSGLIYTGTQISLVPAYTMPAYSASKAALDAFIMCLREQLRDTNVRVMHLSPPLVQTELHDAEVGAEVGRKMGMPVERFTDEAWKELESGKENVIIGSVGGSSKEQFSEIVERREEAFGRLAKLLRSH</sequence>
<dbReference type="PRINTS" id="PR00081">
    <property type="entry name" value="GDHRDH"/>
</dbReference>
<evidence type="ECO:0000256" key="1">
    <source>
        <dbReference type="ARBA" id="ARBA00006484"/>
    </source>
</evidence>
<dbReference type="Proteomes" id="UP000800094">
    <property type="component" value="Unassembled WGS sequence"/>
</dbReference>
<dbReference type="AlphaFoldDB" id="A0A6A6IPV2"/>